<dbReference type="EMBL" id="FQYY01000002">
    <property type="protein sequence ID" value="SHI51167.1"/>
    <property type="molecule type" value="Genomic_DNA"/>
</dbReference>
<dbReference type="InterPro" id="IPR002491">
    <property type="entry name" value="ABC_transptr_periplasmic_BD"/>
</dbReference>
<dbReference type="Proteomes" id="UP000184225">
    <property type="component" value="Unassembled WGS sequence"/>
</dbReference>
<name>A0A1M6BR62_9FLAO</name>
<gene>
    <name evidence="2" type="ORF">SAMN04488096_102179</name>
</gene>
<dbReference type="InterPro" id="IPR050902">
    <property type="entry name" value="ABC_Transporter_SBP"/>
</dbReference>
<evidence type="ECO:0000259" key="1">
    <source>
        <dbReference type="PROSITE" id="PS50983"/>
    </source>
</evidence>
<dbReference type="PANTHER" id="PTHR30535">
    <property type="entry name" value="VITAMIN B12-BINDING PROTEIN"/>
    <property type="match status" value="1"/>
</dbReference>
<dbReference type="PROSITE" id="PS50983">
    <property type="entry name" value="FE_B12_PBP"/>
    <property type="match status" value="1"/>
</dbReference>
<reference evidence="2 3" key="1">
    <citation type="submission" date="2016-11" db="EMBL/GenBank/DDBJ databases">
        <authorList>
            <person name="Jaros S."/>
            <person name="Januszkiewicz K."/>
            <person name="Wedrychowicz H."/>
        </authorList>
    </citation>
    <scope>NUCLEOTIDE SEQUENCE [LARGE SCALE GENOMIC DNA]</scope>
    <source>
        <strain evidence="2 3">DSM 21425</strain>
    </source>
</reference>
<dbReference type="Pfam" id="PF01497">
    <property type="entry name" value="Peripla_BP_2"/>
    <property type="match status" value="1"/>
</dbReference>
<dbReference type="RefSeq" id="WP_073148347.1">
    <property type="nucleotide sequence ID" value="NZ_FQYY01000002.1"/>
</dbReference>
<organism evidence="2 3">
    <name type="scientific">Mesonia phycicola</name>
    <dbReference type="NCBI Taxonomy" id="579105"/>
    <lineage>
        <taxon>Bacteria</taxon>
        <taxon>Pseudomonadati</taxon>
        <taxon>Bacteroidota</taxon>
        <taxon>Flavobacteriia</taxon>
        <taxon>Flavobacteriales</taxon>
        <taxon>Flavobacteriaceae</taxon>
        <taxon>Mesonia</taxon>
    </lineage>
</organism>
<dbReference type="OrthoDB" id="9812528at2"/>
<dbReference type="PANTHER" id="PTHR30535:SF34">
    <property type="entry name" value="MOLYBDATE-BINDING PROTEIN MOLA"/>
    <property type="match status" value="1"/>
</dbReference>
<feature type="domain" description="Fe/B12 periplasmic-binding" evidence="1">
    <location>
        <begin position="95"/>
        <end position="367"/>
    </location>
</feature>
<dbReference type="AlphaFoldDB" id="A0A1M6BR62"/>
<evidence type="ECO:0000313" key="3">
    <source>
        <dbReference type="Proteomes" id="UP000184225"/>
    </source>
</evidence>
<keyword evidence="3" id="KW-1185">Reference proteome</keyword>
<accession>A0A1M6BR62</accession>
<proteinExistence type="predicted"/>
<dbReference type="Gene3D" id="3.40.50.1980">
    <property type="entry name" value="Nitrogenase molybdenum iron protein domain"/>
    <property type="match status" value="2"/>
</dbReference>
<dbReference type="STRING" id="579105.SAMN04488096_102179"/>
<protein>
    <submittedName>
        <fullName evidence="2">Iron complex transport system substrate-binding protein</fullName>
    </submittedName>
</protein>
<sequence length="382" mass="43318">MKNFLVIILCILLCNCKEEKNNSTTQTTVVTNAEKVEITYAEGFSITNYKNFKIVKVNTPWPNSEKGFTYVLAEKNATLPDTLKYDQKITVPIQQIVVTSTTHIPALEILQEENTLVGFPNLNYISSKKTRALIAEEKIEEIGENEHINTEVLLNLNPDVVIGFAVEGGNKAFEIVQKSGIPVVYNGDWTETDPLGKAEWIKFFGAFYNKQPQADSIFKKIEREYISAKKLVENVTIKPTVLAGSMYKDVWYLPYGNSWQAQFIKDAQAEYLYAETSGNGSISASFESVLDKAQNADYWIAPGSFISYEQMLNTSEHYQQFKAFQKKNIYSFAGVTGETGGVLYYELAPLRPDLVLKDLIKTFHPELLENYQPTFFKMLDEK</sequence>
<evidence type="ECO:0000313" key="2">
    <source>
        <dbReference type="EMBL" id="SHI51167.1"/>
    </source>
</evidence>
<dbReference type="GO" id="GO:0071281">
    <property type="term" value="P:cellular response to iron ion"/>
    <property type="evidence" value="ECO:0007669"/>
    <property type="project" value="TreeGrafter"/>
</dbReference>
<dbReference type="SUPFAM" id="SSF53807">
    <property type="entry name" value="Helical backbone' metal receptor"/>
    <property type="match status" value="1"/>
</dbReference>